<evidence type="ECO:0000256" key="2">
    <source>
        <dbReference type="ARBA" id="ARBA00023242"/>
    </source>
</evidence>
<reference evidence="3 5" key="2">
    <citation type="journal article" date="2013" name="Nature">
        <title>Insights into bilaterian evolution from three spiralian genomes.</title>
        <authorList>
            <person name="Simakov O."/>
            <person name="Marletaz F."/>
            <person name="Cho S.J."/>
            <person name="Edsinger-Gonzales E."/>
            <person name="Havlak P."/>
            <person name="Hellsten U."/>
            <person name="Kuo D.H."/>
            <person name="Larsson T."/>
            <person name="Lv J."/>
            <person name="Arendt D."/>
            <person name="Savage R."/>
            <person name="Osoegawa K."/>
            <person name="de Jong P."/>
            <person name="Grimwood J."/>
            <person name="Chapman J.A."/>
            <person name="Shapiro H."/>
            <person name="Aerts A."/>
            <person name="Otillar R.P."/>
            <person name="Terry A.Y."/>
            <person name="Boore J.L."/>
            <person name="Grigoriev I.V."/>
            <person name="Lindberg D.R."/>
            <person name="Seaver E.C."/>
            <person name="Weisblat D.A."/>
            <person name="Putnam N.H."/>
            <person name="Rokhsar D.S."/>
        </authorList>
    </citation>
    <scope>NUCLEOTIDE SEQUENCE</scope>
</reference>
<keyword evidence="5" id="KW-1185">Reference proteome</keyword>
<dbReference type="OrthoDB" id="5823474at2759"/>
<dbReference type="RefSeq" id="XP_009016077.1">
    <property type="nucleotide sequence ID" value="XM_009017829.1"/>
</dbReference>
<protein>
    <submittedName>
        <fullName evidence="3 4">Uncharacterized protein</fullName>
    </submittedName>
</protein>
<dbReference type="InterPro" id="IPR029196">
    <property type="entry name" value="HAPSTR1-like"/>
</dbReference>
<dbReference type="Proteomes" id="UP000015101">
    <property type="component" value="Unassembled WGS sequence"/>
</dbReference>
<dbReference type="GeneID" id="20217543"/>
<dbReference type="STRING" id="6412.T1G8Z6"/>
<dbReference type="EnsemblMetazoa" id="HelroT94235">
    <property type="protein sequence ID" value="HelroP94235"/>
    <property type="gene ID" value="HelroG94235"/>
</dbReference>
<evidence type="ECO:0000313" key="5">
    <source>
        <dbReference type="Proteomes" id="UP000015101"/>
    </source>
</evidence>
<reference evidence="5" key="1">
    <citation type="submission" date="2012-12" db="EMBL/GenBank/DDBJ databases">
        <authorList>
            <person name="Hellsten U."/>
            <person name="Grimwood J."/>
            <person name="Chapman J.A."/>
            <person name="Shapiro H."/>
            <person name="Aerts A."/>
            <person name="Otillar R.P."/>
            <person name="Terry A.Y."/>
            <person name="Boore J.L."/>
            <person name="Simakov O."/>
            <person name="Marletaz F."/>
            <person name="Cho S.-J."/>
            <person name="Edsinger-Gonzales E."/>
            <person name="Havlak P."/>
            <person name="Kuo D.-H."/>
            <person name="Larsson T."/>
            <person name="Lv J."/>
            <person name="Arendt D."/>
            <person name="Savage R."/>
            <person name="Osoegawa K."/>
            <person name="de Jong P."/>
            <person name="Lindberg D.R."/>
            <person name="Seaver E.C."/>
            <person name="Weisblat D.A."/>
            <person name="Putnam N.H."/>
            <person name="Grigoriev I.V."/>
            <person name="Rokhsar D.S."/>
        </authorList>
    </citation>
    <scope>NUCLEOTIDE SEQUENCE</scope>
</reference>
<dbReference type="AlphaFoldDB" id="T1G8Z6"/>
<name>T1G8Z6_HELRO</name>
<accession>T1G8Z6</accession>
<dbReference type="Pfam" id="PF15251">
    <property type="entry name" value="TAPR1-like"/>
    <property type="match status" value="1"/>
</dbReference>
<dbReference type="GO" id="GO:0005634">
    <property type="term" value="C:nucleus"/>
    <property type="evidence" value="ECO:0007669"/>
    <property type="project" value="UniProtKB-SubCell"/>
</dbReference>
<reference evidence="4" key="3">
    <citation type="submission" date="2015-06" db="UniProtKB">
        <authorList>
            <consortium name="EnsemblMetazoa"/>
        </authorList>
    </citation>
    <scope>IDENTIFICATION</scope>
</reference>
<dbReference type="InterPro" id="IPR040308">
    <property type="entry name" value="HAPR1"/>
</dbReference>
<dbReference type="eggNOG" id="ENOG502QPPE">
    <property type="taxonomic scope" value="Eukaryota"/>
</dbReference>
<dbReference type="HOGENOM" id="CLU_081329_1_0_1"/>
<comment type="subcellular location">
    <subcellularLocation>
        <location evidence="1">Nucleus</location>
    </subcellularLocation>
</comment>
<dbReference type="PANTHER" id="PTHR31624:SF4">
    <property type="entry name" value="CHROMOSOME 16 OPEN READING FRAME 72"/>
    <property type="match status" value="1"/>
</dbReference>
<evidence type="ECO:0000313" key="4">
    <source>
        <dbReference type="EnsemblMetazoa" id="HelroP94235"/>
    </source>
</evidence>
<dbReference type="KEGG" id="hro:HELRODRAFT_94235"/>
<dbReference type="EMBL" id="KB096324">
    <property type="protein sequence ID" value="ESO06709.1"/>
    <property type="molecule type" value="Genomic_DNA"/>
</dbReference>
<dbReference type="InParanoid" id="T1G8Z6"/>
<dbReference type="PANTHER" id="PTHR31624">
    <property type="entry name" value="UPF0472 PROTEIN C16ORF72"/>
    <property type="match status" value="1"/>
</dbReference>
<sequence length="239" mass="27675">MNDFNEPDTDGCPEIYLSHWEKKYLEDWDKESFIEERILAENEKTTQKLWSSFQSSASAITDLHKEGQQRTVISLWLPFQTAASNATLLYRDGLEAVKKNFELGQQLGQLRRTKEILSWAKKRRRNIQRDELIAFLCGKPAPVRHHRINGGSRMNRIESLPRYLASNGDCNRDGVVDLQLFRDALGIQNQGNSRRSPSRSLCEDFLLVDTSSRKRPNDRLDSPSNNKRQKICGMEIEDY</sequence>
<proteinExistence type="predicted"/>
<evidence type="ECO:0000313" key="3">
    <source>
        <dbReference type="EMBL" id="ESO06709.1"/>
    </source>
</evidence>
<evidence type="ECO:0000256" key="1">
    <source>
        <dbReference type="ARBA" id="ARBA00004123"/>
    </source>
</evidence>
<dbReference type="EMBL" id="AMQM01000692">
    <property type="status" value="NOT_ANNOTATED_CDS"/>
    <property type="molecule type" value="Genomic_DNA"/>
</dbReference>
<dbReference type="FunCoup" id="T1G8Z6">
    <property type="interactions" value="1162"/>
</dbReference>
<keyword evidence="2" id="KW-0539">Nucleus</keyword>
<gene>
    <name evidence="4" type="primary">20217543</name>
    <name evidence="3" type="ORF">HELRODRAFT_94235</name>
</gene>
<organism evidence="4 5">
    <name type="scientific">Helobdella robusta</name>
    <name type="common">Californian leech</name>
    <dbReference type="NCBI Taxonomy" id="6412"/>
    <lineage>
        <taxon>Eukaryota</taxon>
        <taxon>Metazoa</taxon>
        <taxon>Spiralia</taxon>
        <taxon>Lophotrochozoa</taxon>
        <taxon>Annelida</taxon>
        <taxon>Clitellata</taxon>
        <taxon>Hirudinea</taxon>
        <taxon>Rhynchobdellida</taxon>
        <taxon>Glossiphoniidae</taxon>
        <taxon>Helobdella</taxon>
    </lineage>
</organism>
<dbReference type="CTD" id="20217543"/>